<gene>
    <name evidence="2" type="ORF">CDAR_473051</name>
</gene>
<feature type="region of interest" description="Disordered" evidence="1">
    <location>
        <begin position="53"/>
        <end position="83"/>
    </location>
</feature>
<name>A0AAV4V9Y3_9ARAC</name>
<organism evidence="2 3">
    <name type="scientific">Caerostris darwini</name>
    <dbReference type="NCBI Taxonomy" id="1538125"/>
    <lineage>
        <taxon>Eukaryota</taxon>
        <taxon>Metazoa</taxon>
        <taxon>Ecdysozoa</taxon>
        <taxon>Arthropoda</taxon>
        <taxon>Chelicerata</taxon>
        <taxon>Arachnida</taxon>
        <taxon>Araneae</taxon>
        <taxon>Araneomorphae</taxon>
        <taxon>Entelegynae</taxon>
        <taxon>Araneoidea</taxon>
        <taxon>Araneidae</taxon>
        <taxon>Caerostris</taxon>
    </lineage>
</organism>
<protein>
    <submittedName>
        <fullName evidence="2">Uncharacterized protein</fullName>
    </submittedName>
</protein>
<dbReference type="Proteomes" id="UP001054837">
    <property type="component" value="Unassembled WGS sequence"/>
</dbReference>
<comment type="caution">
    <text evidence="2">The sequence shown here is derived from an EMBL/GenBank/DDBJ whole genome shotgun (WGS) entry which is preliminary data.</text>
</comment>
<accession>A0AAV4V9Y3</accession>
<keyword evidence="3" id="KW-1185">Reference proteome</keyword>
<proteinExistence type="predicted"/>
<dbReference type="EMBL" id="BPLQ01012650">
    <property type="protein sequence ID" value="GIY66770.1"/>
    <property type="molecule type" value="Genomic_DNA"/>
</dbReference>
<evidence type="ECO:0000256" key="1">
    <source>
        <dbReference type="SAM" id="MobiDB-lite"/>
    </source>
</evidence>
<dbReference type="AlphaFoldDB" id="A0AAV4V9Y3"/>
<evidence type="ECO:0000313" key="3">
    <source>
        <dbReference type="Proteomes" id="UP001054837"/>
    </source>
</evidence>
<evidence type="ECO:0000313" key="2">
    <source>
        <dbReference type="EMBL" id="GIY66770.1"/>
    </source>
</evidence>
<reference evidence="2 3" key="1">
    <citation type="submission" date="2021-06" db="EMBL/GenBank/DDBJ databases">
        <title>Caerostris darwini draft genome.</title>
        <authorList>
            <person name="Kono N."/>
            <person name="Arakawa K."/>
        </authorList>
    </citation>
    <scope>NUCLEOTIDE SEQUENCE [LARGE SCALE GENOMIC DNA]</scope>
</reference>
<sequence>MGISSRLAKQHFVKRTHAFLGGISKGEKKEIIRLERGKKSRIECASHDLAVDQSGGFKDGNYVTHPPRLREDIHPPNSRALQS</sequence>